<dbReference type="CDD" id="cd07379">
    <property type="entry name" value="MPP_239FB"/>
    <property type="match status" value="1"/>
</dbReference>
<dbReference type="AlphaFoldDB" id="A0AAD4ER17"/>
<evidence type="ECO:0000259" key="1">
    <source>
        <dbReference type="Pfam" id="PF00149"/>
    </source>
</evidence>
<dbReference type="InterPro" id="IPR029052">
    <property type="entry name" value="Metallo-depent_PP-like"/>
</dbReference>
<protein>
    <recommendedName>
        <fullName evidence="1">Calcineurin-like phosphoesterase domain-containing protein</fullName>
    </recommendedName>
</protein>
<dbReference type="InterPro" id="IPR051693">
    <property type="entry name" value="UPF0046_metallophosphoest"/>
</dbReference>
<dbReference type="Pfam" id="PF00149">
    <property type="entry name" value="Metallophos"/>
    <property type="match status" value="1"/>
</dbReference>
<gene>
    <name evidence="2" type="ORF">NEMBOFW57_008210</name>
</gene>
<proteinExistence type="predicted"/>
<dbReference type="Gene3D" id="3.60.21.10">
    <property type="match status" value="1"/>
</dbReference>
<accession>A0AAD4ER17</accession>
<feature type="domain" description="Calcineurin-like phosphoesterase" evidence="1">
    <location>
        <begin position="40"/>
        <end position="239"/>
    </location>
</feature>
<dbReference type="Proteomes" id="UP001197093">
    <property type="component" value="Unassembled WGS sequence"/>
</dbReference>
<comment type="caution">
    <text evidence="2">The sequence shown here is derived from an EMBL/GenBank/DDBJ whole genome shotgun (WGS) entry which is preliminary data.</text>
</comment>
<keyword evidence="3" id="KW-1185">Reference proteome</keyword>
<dbReference type="EMBL" id="JAHCVI010000004">
    <property type="protein sequence ID" value="KAG7285914.1"/>
    <property type="molecule type" value="Genomic_DNA"/>
</dbReference>
<dbReference type="InterPro" id="IPR004843">
    <property type="entry name" value="Calcineurin-like_PHP"/>
</dbReference>
<dbReference type="GO" id="GO:0016787">
    <property type="term" value="F:hydrolase activity"/>
    <property type="evidence" value="ECO:0007669"/>
    <property type="project" value="InterPro"/>
</dbReference>
<sequence length="266" mass="29840">MQQPITSIKTQGYRQRQFAAALLTQHSSKPSVTNQANPIRVVCISDTHNHQSELPPGDILLHAGDLTESGSFDEVQAGLKWLSSQPHPFKILIAGNHDVLLDEAFLQRYPERRYGLSQTKQDLDWGTVTHLEDTHITLDVPVQDPPPYGQTHRKVTIYGSPWTPQYTLSAFQYPASTAPLHWSDRLDPAPVPTPDIIVTHGPPKLYLDQRGVHQAGCPYLLAEIAQIRPRLHVFGHIHAAHGREDVVLDAVRRVHDDVQLGRMMAR</sequence>
<dbReference type="PANTHER" id="PTHR12905">
    <property type="entry name" value="METALLOPHOSPHOESTERASE"/>
    <property type="match status" value="1"/>
</dbReference>
<dbReference type="SUPFAM" id="SSF56300">
    <property type="entry name" value="Metallo-dependent phosphatases"/>
    <property type="match status" value="1"/>
</dbReference>
<dbReference type="PANTHER" id="PTHR12905:SF18">
    <property type="entry name" value="ESTER HYDROLASE, PUTATIVE (AFU_ORTHOLOGUE AFUA_4G03130)-RELATED"/>
    <property type="match status" value="1"/>
</dbReference>
<reference evidence="2" key="1">
    <citation type="submission" date="2023-02" db="EMBL/GenBank/DDBJ databases">
        <authorList>
            <person name="Palmer J.M."/>
        </authorList>
    </citation>
    <scope>NUCLEOTIDE SEQUENCE</scope>
    <source>
        <strain evidence="2">FW57</strain>
    </source>
</reference>
<evidence type="ECO:0000313" key="3">
    <source>
        <dbReference type="Proteomes" id="UP001197093"/>
    </source>
</evidence>
<organism evidence="2 3">
    <name type="scientific">Staphylotrichum longicolle</name>
    <dbReference type="NCBI Taxonomy" id="669026"/>
    <lineage>
        <taxon>Eukaryota</taxon>
        <taxon>Fungi</taxon>
        <taxon>Dikarya</taxon>
        <taxon>Ascomycota</taxon>
        <taxon>Pezizomycotina</taxon>
        <taxon>Sordariomycetes</taxon>
        <taxon>Sordariomycetidae</taxon>
        <taxon>Sordariales</taxon>
        <taxon>Chaetomiaceae</taxon>
        <taxon>Staphylotrichum</taxon>
    </lineage>
</organism>
<name>A0AAD4ER17_9PEZI</name>
<evidence type="ECO:0000313" key="2">
    <source>
        <dbReference type="EMBL" id="KAG7285914.1"/>
    </source>
</evidence>